<evidence type="ECO:0000313" key="3">
    <source>
        <dbReference type="Proteomes" id="UP000078292"/>
    </source>
</evidence>
<proteinExistence type="predicted"/>
<evidence type="ECO:0000313" key="2">
    <source>
        <dbReference type="EMBL" id="OAV53974.1"/>
    </source>
</evidence>
<gene>
    <name evidence="2" type="ORF">A6F49_00505</name>
</gene>
<keyword evidence="3" id="KW-1185">Reference proteome</keyword>
<name>A0A1B7LVL7_9MICC</name>
<organism evidence="2 3">
    <name type="scientific">Enteractinococcus helveticum</name>
    <dbReference type="NCBI Taxonomy" id="1837282"/>
    <lineage>
        <taxon>Bacteria</taxon>
        <taxon>Bacillati</taxon>
        <taxon>Actinomycetota</taxon>
        <taxon>Actinomycetes</taxon>
        <taxon>Micrococcales</taxon>
        <taxon>Micrococcaceae</taxon>
    </lineage>
</organism>
<feature type="region of interest" description="Disordered" evidence="1">
    <location>
        <begin position="202"/>
        <end position="223"/>
    </location>
</feature>
<evidence type="ECO:0000256" key="1">
    <source>
        <dbReference type="SAM" id="MobiDB-lite"/>
    </source>
</evidence>
<comment type="caution">
    <text evidence="2">The sequence shown here is derived from an EMBL/GenBank/DDBJ whole genome shotgun (WGS) entry which is preliminary data.</text>
</comment>
<reference evidence="2 3" key="1">
    <citation type="submission" date="2016-04" db="EMBL/GenBank/DDBJ databases">
        <title>First whole genome shotgun sequence of the bacterium Enteractinococcus sp. strain UASWS1574.</title>
        <authorList>
            <person name="Crovadore J."/>
            <person name="Chablais R."/>
            <person name="Lefort F."/>
        </authorList>
    </citation>
    <scope>NUCLEOTIDE SEQUENCE [LARGE SCALE GENOMIC DNA]</scope>
    <source>
        <strain evidence="2 3">UASWS1574</strain>
    </source>
</reference>
<accession>A0A1B7LVL7</accession>
<dbReference type="RefSeq" id="WP_043055327.1">
    <property type="nucleotide sequence ID" value="NZ_LXEY01000102.1"/>
</dbReference>
<dbReference type="EMBL" id="LXEY01000102">
    <property type="protein sequence ID" value="OAV53974.1"/>
    <property type="molecule type" value="Genomic_DNA"/>
</dbReference>
<dbReference type="Proteomes" id="UP000078292">
    <property type="component" value="Unassembled WGS sequence"/>
</dbReference>
<sequence length="389" mass="42660">MDSSPSASRVAELLLAGPRGRRLLLEYALASELAQHPVRSEDSFGQAVIYAAHWLDPDVIGGRALRMQSAFGWFDSLFGDVAAELDIPEVTATEVAERLGAVELLEPTPVVLRNALVAAVDSARYWQEPDGADILASTPEMSGALQRVAHHITAPPHTTWWCTPVDISAQYALQWEDILPKTVPDDVHAALLTARRRERAEEHIARTERDPDPTANWSGEWGSHPPLTLPSSTRLLGDGSPAGLWLVEDSLGWEQAVSVELIVPKGMSVFEIENAADWAKLCARFPIEVTAQKRHDWFRTTGRAGRWVVPDWVQVAEHYDGVHLQVGAYLGAAGVAIPVDDSTGTASVIAGWNPDETYWFSSDIAYDQEHIQWVLVDAGADMVWKPAST</sequence>
<feature type="compositionally biased region" description="Basic and acidic residues" evidence="1">
    <location>
        <begin position="202"/>
        <end position="212"/>
    </location>
</feature>
<protein>
    <submittedName>
        <fullName evidence="2">Uncharacterized protein</fullName>
    </submittedName>
</protein>
<dbReference type="AlphaFoldDB" id="A0A1B7LVL7"/>